<proteinExistence type="predicted"/>
<dbReference type="STRING" id="1703345.A3860_12410"/>
<dbReference type="PROSITE" id="PS51257">
    <property type="entry name" value="PROKAR_LIPOPROTEIN"/>
    <property type="match status" value="1"/>
</dbReference>
<reference evidence="2 3" key="1">
    <citation type="submission" date="2016-03" db="EMBL/GenBank/DDBJ databases">
        <title>Niastella vici sp. nov., isolated from farmland soil.</title>
        <authorList>
            <person name="Chen L."/>
            <person name="Wang D."/>
            <person name="Yang S."/>
            <person name="Wang G."/>
        </authorList>
    </citation>
    <scope>NUCLEOTIDE SEQUENCE [LARGE SCALE GENOMIC DNA]</scope>
    <source>
        <strain evidence="2 3">DJ57</strain>
    </source>
</reference>
<dbReference type="EMBL" id="LVYD01000002">
    <property type="protein sequence ID" value="OQP66299.1"/>
    <property type="molecule type" value="Genomic_DNA"/>
</dbReference>
<dbReference type="RefSeq" id="WP_081145236.1">
    <property type="nucleotide sequence ID" value="NZ_LVYD01000002.1"/>
</dbReference>
<keyword evidence="1" id="KW-0732">Signal</keyword>
<feature type="signal peptide" evidence="1">
    <location>
        <begin position="1"/>
        <end position="26"/>
    </location>
</feature>
<evidence type="ECO:0000256" key="1">
    <source>
        <dbReference type="SAM" id="SignalP"/>
    </source>
</evidence>
<feature type="chain" id="PRO_5012958103" description="Ig-like domain-containing protein" evidence="1">
    <location>
        <begin position="27"/>
        <end position="311"/>
    </location>
</feature>
<name>A0A1V9G6M8_9BACT</name>
<protein>
    <recommendedName>
        <fullName evidence="4">Ig-like domain-containing protein</fullName>
    </recommendedName>
</protein>
<evidence type="ECO:0008006" key="4">
    <source>
        <dbReference type="Google" id="ProtNLM"/>
    </source>
</evidence>
<keyword evidence="3" id="KW-1185">Reference proteome</keyword>
<evidence type="ECO:0000313" key="2">
    <source>
        <dbReference type="EMBL" id="OQP66299.1"/>
    </source>
</evidence>
<dbReference type="AlphaFoldDB" id="A0A1V9G6M8"/>
<sequence length="311" mass="32298">MKILKLTVVASLTLAIVLFFACKKNATDPSVVSAGKVQKITTPVITCGNSTQASIELRVCAPSGGTGLPAGFSIQWMSKAAYAANGNQWYSSDDDRLCKASFSGNANLSRYNIAAGECVTVRVGDFLLDEGTSTNCGDNLNCGTEYIFRAFGHATSTLNKSDVTNPPLSCTTLSCGSTGQCTYTQGYWKNHNPTICVTDATSPLCIQWPASSFTLGTVSYNVNQLLSIFNTSASGNGLIALAHQLIAAKLNIAKGANGTVVAQTITDADNLIGGLVIPPVGSGYLAPSQTSALITALTNFNEGATGPGHCQ</sequence>
<gene>
    <name evidence="2" type="ORF">A3860_12410</name>
</gene>
<dbReference type="OrthoDB" id="848102at2"/>
<evidence type="ECO:0000313" key="3">
    <source>
        <dbReference type="Proteomes" id="UP000192796"/>
    </source>
</evidence>
<dbReference type="Proteomes" id="UP000192796">
    <property type="component" value="Unassembled WGS sequence"/>
</dbReference>
<organism evidence="2 3">
    <name type="scientific">Niastella vici</name>
    <dbReference type="NCBI Taxonomy" id="1703345"/>
    <lineage>
        <taxon>Bacteria</taxon>
        <taxon>Pseudomonadati</taxon>
        <taxon>Bacteroidota</taxon>
        <taxon>Chitinophagia</taxon>
        <taxon>Chitinophagales</taxon>
        <taxon>Chitinophagaceae</taxon>
        <taxon>Niastella</taxon>
    </lineage>
</organism>
<accession>A0A1V9G6M8</accession>
<comment type="caution">
    <text evidence="2">The sequence shown here is derived from an EMBL/GenBank/DDBJ whole genome shotgun (WGS) entry which is preliminary data.</text>
</comment>